<feature type="domain" description="Ig-like" evidence="3">
    <location>
        <begin position="568"/>
        <end position="666"/>
    </location>
</feature>
<evidence type="ECO:0000256" key="2">
    <source>
        <dbReference type="PROSITE-ProRule" id="PRU01240"/>
    </source>
</evidence>
<name>A0A7W5ZRN1_9BACT</name>
<gene>
    <name evidence="4" type="ORF">FHS57_004429</name>
</gene>
<keyword evidence="5" id="KW-1185">Reference proteome</keyword>
<organism evidence="4 5">
    <name type="scientific">Runella defluvii</name>
    <dbReference type="NCBI Taxonomy" id="370973"/>
    <lineage>
        <taxon>Bacteria</taxon>
        <taxon>Pseudomonadati</taxon>
        <taxon>Bacteroidota</taxon>
        <taxon>Cytophagia</taxon>
        <taxon>Cytophagales</taxon>
        <taxon>Spirosomataceae</taxon>
        <taxon>Runella</taxon>
    </lineage>
</organism>
<dbReference type="InterPro" id="IPR008979">
    <property type="entry name" value="Galactose-bd-like_sf"/>
</dbReference>
<comment type="similarity">
    <text evidence="1 2">Belongs to the peptidase S8 family.</text>
</comment>
<dbReference type="Gene3D" id="2.60.120.380">
    <property type="match status" value="1"/>
</dbReference>
<dbReference type="GO" id="GO:0006508">
    <property type="term" value="P:proteolysis"/>
    <property type="evidence" value="ECO:0007669"/>
    <property type="project" value="InterPro"/>
</dbReference>
<dbReference type="PANTHER" id="PTHR43399">
    <property type="entry name" value="SUBTILISIN-RELATED"/>
    <property type="match status" value="1"/>
</dbReference>
<dbReference type="Proteomes" id="UP000541352">
    <property type="component" value="Unassembled WGS sequence"/>
</dbReference>
<dbReference type="RefSeq" id="WP_183977348.1">
    <property type="nucleotide sequence ID" value="NZ_JACIBY010000010.1"/>
</dbReference>
<dbReference type="Gene3D" id="3.40.50.200">
    <property type="entry name" value="Peptidase S8/S53 domain"/>
    <property type="match status" value="1"/>
</dbReference>
<evidence type="ECO:0000256" key="1">
    <source>
        <dbReference type="ARBA" id="ARBA00011073"/>
    </source>
</evidence>
<dbReference type="AlphaFoldDB" id="A0A7W5ZRN1"/>
<protein>
    <recommendedName>
        <fullName evidence="3">Ig-like domain-containing protein</fullName>
    </recommendedName>
</protein>
<dbReference type="Gene3D" id="2.60.40.10">
    <property type="entry name" value="Immunoglobulins"/>
    <property type="match status" value="2"/>
</dbReference>
<dbReference type="Pfam" id="PF18962">
    <property type="entry name" value="Por_Secre_tail"/>
    <property type="match status" value="1"/>
</dbReference>
<dbReference type="InterPro" id="IPR036852">
    <property type="entry name" value="Peptidase_S8/S53_dom_sf"/>
</dbReference>
<comment type="caution">
    <text evidence="2">Lacks conserved residue(s) required for the propagation of feature annotation.</text>
</comment>
<dbReference type="InterPro" id="IPR051048">
    <property type="entry name" value="Peptidase_S8/S53_subtilisin"/>
</dbReference>
<accession>A0A7W5ZRN1</accession>
<comment type="caution">
    <text evidence="4">The sequence shown here is derived from an EMBL/GenBank/DDBJ whole genome shotgun (WGS) entry which is preliminary data.</text>
</comment>
<dbReference type="InterPro" id="IPR026444">
    <property type="entry name" value="Secre_tail"/>
</dbReference>
<dbReference type="NCBIfam" id="TIGR04183">
    <property type="entry name" value="Por_Secre_tail"/>
    <property type="match status" value="1"/>
</dbReference>
<dbReference type="InterPro" id="IPR013783">
    <property type="entry name" value="Ig-like_fold"/>
</dbReference>
<evidence type="ECO:0000313" key="5">
    <source>
        <dbReference type="Proteomes" id="UP000541352"/>
    </source>
</evidence>
<dbReference type="PROSITE" id="PS51892">
    <property type="entry name" value="SUBTILASE"/>
    <property type="match status" value="1"/>
</dbReference>
<reference evidence="4 5" key="1">
    <citation type="submission" date="2020-08" db="EMBL/GenBank/DDBJ databases">
        <title>Genomic Encyclopedia of Type Strains, Phase IV (KMG-IV): sequencing the most valuable type-strain genomes for metagenomic binning, comparative biology and taxonomic classification.</title>
        <authorList>
            <person name="Goeker M."/>
        </authorList>
    </citation>
    <scope>NUCLEOTIDE SEQUENCE [LARGE SCALE GENOMIC DNA]</scope>
    <source>
        <strain evidence="4 5">DSM 17976</strain>
    </source>
</reference>
<dbReference type="InterPro" id="IPR007110">
    <property type="entry name" value="Ig-like_dom"/>
</dbReference>
<dbReference type="Pfam" id="PF00082">
    <property type="entry name" value="Peptidase_S8"/>
    <property type="match status" value="1"/>
</dbReference>
<evidence type="ECO:0000259" key="3">
    <source>
        <dbReference type="PROSITE" id="PS50835"/>
    </source>
</evidence>
<proteinExistence type="inferred from homology"/>
<dbReference type="InterPro" id="IPR000209">
    <property type="entry name" value="Peptidase_S8/S53_dom"/>
</dbReference>
<dbReference type="EMBL" id="JACIBY010000010">
    <property type="protein sequence ID" value="MBB3840409.1"/>
    <property type="molecule type" value="Genomic_DNA"/>
</dbReference>
<dbReference type="GO" id="GO:0004252">
    <property type="term" value="F:serine-type endopeptidase activity"/>
    <property type="evidence" value="ECO:0007669"/>
    <property type="project" value="InterPro"/>
</dbReference>
<evidence type="ECO:0000313" key="4">
    <source>
        <dbReference type="EMBL" id="MBB3840409.1"/>
    </source>
</evidence>
<dbReference type="SUPFAM" id="SSF52743">
    <property type="entry name" value="Subtilisin-like"/>
    <property type="match status" value="1"/>
</dbReference>
<dbReference type="PROSITE" id="PS50835">
    <property type="entry name" value="IG_LIKE"/>
    <property type="match status" value="1"/>
</dbReference>
<dbReference type="PANTHER" id="PTHR43399:SF4">
    <property type="entry name" value="CELL WALL-ASSOCIATED PROTEASE"/>
    <property type="match status" value="1"/>
</dbReference>
<dbReference type="SUPFAM" id="SSF49785">
    <property type="entry name" value="Galactose-binding domain-like"/>
    <property type="match status" value="1"/>
</dbReference>
<sequence>MVLCLSAATFFVGVQAQVVPLLKNDSVSHFFVNSLQQRYTQNRQWALKNAKKKGWFTSKKYANGRILTLQGVDAVGEPVYYTSHNVVASMGTHTTGLYVGGGLGVDLKGDLPELDGRLCIWDGGLPRLSHVEFGGRVRLKDQSTVLSDHATHLSGTMAAAGVNPQVKGMAFGAKLDVWDYTDDLVEMAREATRMLISNHAYGPVVGWVFNENRPGTNPNLKWEWWGNTSISATEDYRFGFYDDKARDLDQLAANSPYYLIVKSADNKHAETGPPIGSPYFLRNTSQTSLLERSRNDAYDAIPSEANAKNILTVGGAAIQLQGTTITDFKVADFSGWGPTDDGRIKPDLLGVGSNIISSIASSNNAYATMSGTSTASANVSGSLILLQELFYRRQNYFMRSATLKGLVLHTASTPKGKVGPSYEYGWGLLNAEKAAQVVLNTVNRHVLLENTLKQNETYQQKVIAAGTEPLIVTLSWTDPEGIATGISTQNVDSPSLKLINDLDVRLTDEAGTTYFPWVLDPTKPTQAATGGDNIRDNVEQVLILTPPTGKVYTVTVRHKRTLRNNGQPYTLIMSGVKPQDCVAAVQMLKGQDTTICSSNKVQLQVQGDNAITYQWLKDGNVVGTTTTPTYEITQAGVYSVKAIGYQCSAQSKTISVAVTNVNAKITPEGTATICAGTPILLTASAGSGYRYQWRRDGENIAGATTSTLNPTEAGNYSVVITAGRCVVTTPSTQLVSSLQRPVISTNSGTIIPPSGSIRLTTSTGEGMTYRWFLNGTVIPTATGPRLVAALAGKYSVEITQRGCSIASKVLELTNTQYAPNSPITNSPPEILILKEKLSLYPNPVVDALTVAYESDNTYDLTAEIITNDGRTLAQKLLYDNGSVFLNQFDVSELPTGQYFIRVSDGRRVIAKPFIKH</sequence>